<evidence type="ECO:0000313" key="2">
    <source>
        <dbReference type="EMBL" id="TSH95723.1"/>
    </source>
</evidence>
<accession>A0A556AS16</accession>
<dbReference type="EMBL" id="VLTJ01000020">
    <property type="protein sequence ID" value="TSH95723.1"/>
    <property type="molecule type" value="Genomic_DNA"/>
</dbReference>
<reference evidence="2 3" key="1">
    <citation type="submission" date="2019-07" db="EMBL/GenBank/DDBJ databases">
        <title>Qingshengfaniella alkalisoli gen. nov., sp. nov., isolated from saline soil.</title>
        <authorList>
            <person name="Xu L."/>
            <person name="Huang X.-X."/>
            <person name="Sun J.-Q."/>
        </authorList>
    </citation>
    <scope>NUCLEOTIDE SEQUENCE [LARGE SCALE GENOMIC DNA]</scope>
    <source>
        <strain evidence="2 3">DSM 27279</strain>
    </source>
</reference>
<evidence type="ECO:0000256" key="1">
    <source>
        <dbReference type="SAM" id="SignalP"/>
    </source>
</evidence>
<dbReference type="AlphaFoldDB" id="A0A556AS16"/>
<name>A0A556AS16_9BURK</name>
<gene>
    <name evidence="2" type="ORF">FOZ76_10015</name>
</gene>
<dbReference type="OrthoDB" id="8479671at2"/>
<sequence>MRRFLFCLALLLSSGAAPAAAPGVVPPALTGLSLRDLDARLPERVVGMQRQPGARLNREDKRLTAQYGVAGSPLADEAADENLPLGLAARGAVFVLPVSQQAEGSANLGATVRAQIAMLDATVDNLRRGTHLLGEGYTTSLARTAILQAGRLSLACAAVTRRQAPGKGEQQLLDRRCFFEMPGYVIGVTASTPFRGTDQAARESQLAFIMAITRALTDPAR</sequence>
<feature type="signal peptide" evidence="1">
    <location>
        <begin position="1"/>
        <end position="19"/>
    </location>
</feature>
<dbReference type="RefSeq" id="WP_143948017.1">
    <property type="nucleotide sequence ID" value="NZ_BAABMB010000002.1"/>
</dbReference>
<proteinExistence type="predicted"/>
<keyword evidence="3" id="KW-1185">Reference proteome</keyword>
<feature type="chain" id="PRO_5022037800" evidence="1">
    <location>
        <begin position="20"/>
        <end position="221"/>
    </location>
</feature>
<dbReference type="Proteomes" id="UP000318405">
    <property type="component" value="Unassembled WGS sequence"/>
</dbReference>
<organism evidence="2 3">
    <name type="scientific">Verticiella sediminum</name>
    <dbReference type="NCBI Taxonomy" id="1247510"/>
    <lineage>
        <taxon>Bacteria</taxon>
        <taxon>Pseudomonadati</taxon>
        <taxon>Pseudomonadota</taxon>
        <taxon>Betaproteobacteria</taxon>
        <taxon>Burkholderiales</taxon>
        <taxon>Alcaligenaceae</taxon>
        <taxon>Verticiella</taxon>
    </lineage>
</organism>
<keyword evidence="1" id="KW-0732">Signal</keyword>
<protein>
    <submittedName>
        <fullName evidence="2">Uncharacterized protein</fullName>
    </submittedName>
</protein>
<comment type="caution">
    <text evidence="2">The sequence shown here is derived from an EMBL/GenBank/DDBJ whole genome shotgun (WGS) entry which is preliminary data.</text>
</comment>
<evidence type="ECO:0000313" key="3">
    <source>
        <dbReference type="Proteomes" id="UP000318405"/>
    </source>
</evidence>